<reference evidence="3" key="1">
    <citation type="journal article" date="2019" name="Sci. Rep.">
        <title>Draft genome of Tanacetum cinerariifolium, the natural source of mosquito coil.</title>
        <authorList>
            <person name="Yamashiro T."/>
            <person name="Shiraishi A."/>
            <person name="Satake H."/>
            <person name="Nakayama K."/>
        </authorList>
    </citation>
    <scope>NUCLEOTIDE SEQUENCE</scope>
</reference>
<evidence type="ECO:0000256" key="2">
    <source>
        <dbReference type="SAM" id="MobiDB-lite"/>
    </source>
</evidence>
<evidence type="ECO:0000313" key="3">
    <source>
        <dbReference type="EMBL" id="GEU56695.1"/>
    </source>
</evidence>
<proteinExistence type="predicted"/>
<feature type="region of interest" description="Disordered" evidence="2">
    <location>
        <begin position="90"/>
        <end position="133"/>
    </location>
</feature>
<protein>
    <submittedName>
        <fullName evidence="3">Uncharacterized protein</fullName>
    </submittedName>
</protein>
<sequence>MIEPQGEQSNEKVPLDTESIPFVSFAMIVHSFVDKPSEDEPPVKKLKFFILDPSIPLPIPLSSFTPQDLKQKAGLNLSIKQFTNSLFQLTSSDFSPTPSRDESKGKGIAIEEEPLKQLIPQSEQSGPDPKITNLDQFCISGKTMTLEDAQAQLAEIKKLADLKVEQEKTKKKLKKLSSAEIQAQA</sequence>
<dbReference type="EMBL" id="BKCJ010003706">
    <property type="protein sequence ID" value="GEU56695.1"/>
    <property type="molecule type" value="Genomic_DNA"/>
</dbReference>
<dbReference type="AlphaFoldDB" id="A0A6L2L8S2"/>
<feature type="coiled-coil region" evidence="1">
    <location>
        <begin position="146"/>
        <end position="179"/>
    </location>
</feature>
<name>A0A6L2L8S2_TANCI</name>
<organism evidence="3">
    <name type="scientific">Tanacetum cinerariifolium</name>
    <name type="common">Dalmatian daisy</name>
    <name type="synonym">Chrysanthemum cinerariifolium</name>
    <dbReference type="NCBI Taxonomy" id="118510"/>
    <lineage>
        <taxon>Eukaryota</taxon>
        <taxon>Viridiplantae</taxon>
        <taxon>Streptophyta</taxon>
        <taxon>Embryophyta</taxon>
        <taxon>Tracheophyta</taxon>
        <taxon>Spermatophyta</taxon>
        <taxon>Magnoliopsida</taxon>
        <taxon>eudicotyledons</taxon>
        <taxon>Gunneridae</taxon>
        <taxon>Pentapetalae</taxon>
        <taxon>asterids</taxon>
        <taxon>campanulids</taxon>
        <taxon>Asterales</taxon>
        <taxon>Asteraceae</taxon>
        <taxon>Asteroideae</taxon>
        <taxon>Anthemideae</taxon>
        <taxon>Anthemidinae</taxon>
        <taxon>Tanacetum</taxon>
    </lineage>
</organism>
<keyword evidence="1" id="KW-0175">Coiled coil</keyword>
<evidence type="ECO:0000256" key="1">
    <source>
        <dbReference type="SAM" id="Coils"/>
    </source>
</evidence>
<accession>A0A6L2L8S2</accession>
<comment type="caution">
    <text evidence="3">The sequence shown here is derived from an EMBL/GenBank/DDBJ whole genome shotgun (WGS) entry which is preliminary data.</text>
</comment>
<gene>
    <name evidence="3" type="ORF">Tci_028673</name>
</gene>